<dbReference type="Proteomes" id="UP000887540">
    <property type="component" value="Unplaced"/>
</dbReference>
<evidence type="ECO:0000256" key="9">
    <source>
        <dbReference type="ARBA" id="ARBA00023170"/>
    </source>
</evidence>
<dbReference type="SMART" id="SM00430">
    <property type="entry name" value="HOLI"/>
    <property type="match status" value="1"/>
</dbReference>
<dbReference type="PROSITE" id="PS51843">
    <property type="entry name" value="NR_LBD"/>
    <property type="match status" value="1"/>
</dbReference>
<dbReference type="InterPro" id="IPR013088">
    <property type="entry name" value="Znf_NHR/GATA"/>
</dbReference>
<dbReference type="InterPro" id="IPR052499">
    <property type="entry name" value="C.elegans_NHRs"/>
</dbReference>
<feature type="region of interest" description="Disordered" evidence="12">
    <location>
        <begin position="181"/>
        <end position="204"/>
    </location>
</feature>
<dbReference type="FunFam" id="3.30.50.10:FF:000030">
    <property type="entry name" value="Nuclear Hormone Receptor family"/>
    <property type="match status" value="1"/>
</dbReference>
<dbReference type="GO" id="GO:0005634">
    <property type="term" value="C:nucleus"/>
    <property type="evidence" value="ECO:0007669"/>
    <property type="project" value="UniProtKB-SubCell"/>
</dbReference>
<feature type="domain" description="Nuclear receptor" evidence="13">
    <location>
        <begin position="106"/>
        <end position="181"/>
    </location>
</feature>
<feature type="compositionally biased region" description="Polar residues" evidence="12">
    <location>
        <begin position="16"/>
        <end position="30"/>
    </location>
</feature>
<evidence type="ECO:0000256" key="10">
    <source>
        <dbReference type="ARBA" id="ARBA00023242"/>
    </source>
</evidence>
<evidence type="ECO:0000256" key="6">
    <source>
        <dbReference type="ARBA" id="ARBA00023015"/>
    </source>
</evidence>
<keyword evidence="5 11" id="KW-0862">Zinc</keyword>
<accession>A0A914DX55</accession>
<comment type="similarity">
    <text evidence="2 11">Belongs to the nuclear hormone receptor family.</text>
</comment>
<organism evidence="15 16">
    <name type="scientific">Acrobeloides nanus</name>
    <dbReference type="NCBI Taxonomy" id="290746"/>
    <lineage>
        <taxon>Eukaryota</taxon>
        <taxon>Metazoa</taxon>
        <taxon>Ecdysozoa</taxon>
        <taxon>Nematoda</taxon>
        <taxon>Chromadorea</taxon>
        <taxon>Rhabditida</taxon>
        <taxon>Tylenchina</taxon>
        <taxon>Cephalobomorpha</taxon>
        <taxon>Cephaloboidea</taxon>
        <taxon>Cephalobidae</taxon>
        <taxon>Acrobeloides</taxon>
    </lineage>
</organism>
<dbReference type="Pfam" id="PF00105">
    <property type="entry name" value="zf-C4"/>
    <property type="match status" value="1"/>
</dbReference>
<dbReference type="AlphaFoldDB" id="A0A914DX55"/>
<evidence type="ECO:0000256" key="11">
    <source>
        <dbReference type="RuleBase" id="RU004334"/>
    </source>
</evidence>
<evidence type="ECO:0000256" key="12">
    <source>
        <dbReference type="SAM" id="MobiDB-lite"/>
    </source>
</evidence>
<proteinExistence type="inferred from homology"/>
<dbReference type="SUPFAM" id="SSF57716">
    <property type="entry name" value="Glucocorticoid receptor-like (DNA-binding domain)"/>
    <property type="match status" value="1"/>
</dbReference>
<dbReference type="Pfam" id="PF00104">
    <property type="entry name" value="Hormone_recep"/>
    <property type="match status" value="1"/>
</dbReference>
<dbReference type="SUPFAM" id="SSF48508">
    <property type="entry name" value="Nuclear receptor ligand-binding domain"/>
    <property type="match status" value="1"/>
</dbReference>
<dbReference type="Gene3D" id="1.10.565.10">
    <property type="entry name" value="Retinoid X Receptor"/>
    <property type="match status" value="1"/>
</dbReference>
<feature type="region of interest" description="Disordered" evidence="12">
    <location>
        <begin position="1"/>
        <end position="34"/>
    </location>
</feature>
<dbReference type="GO" id="GO:0000978">
    <property type="term" value="F:RNA polymerase II cis-regulatory region sequence-specific DNA binding"/>
    <property type="evidence" value="ECO:0007669"/>
    <property type="project" value="InterPro"/>
</dbReference>
<evidence type="ECO:0000256" key="2">
    <source>
        <dbReference type="ARBA" id="ARBA00005993"/>
    </source>
</evidence>
<dbReference type="Gene3D" id="3.30.50.10">
    <property type="entry name" value="Erythroid Transcription Factor GATA-1, subunit A"/>
    <property type="match status" value="1"/>
</dbReference>
<dbReference type="GO" id="GO:0003700">
    <property type="term" value="F:DNA-binding transcription factor activity"/>
    <property type="evidence" value="ECO:0007669"/>
    <property type="project" value="InterPro"/>
</dbReference>
<evidence type="ECO:0000313" key="16">
    <source>
        <dbReference type="WBParaSite" id="ACRNAN_scaffold4396.g9316.t1"/>
    </source>
</evidence>
<dbReference type="WBParaSite" id="ACRNAN_scaffold4396.g9316.t1">
    <property type="protein sequence ID" value="ACRNAN_scaffold4396.g9316.t1"/>
    <property type="gene ID" value="ACRNAN_scaffold4396.g9316"/>
</dbReference>
<evidence type="ECO:0000259" key="14">
    <source>
        <dbReference type="PROSITE" id="PS51843"/>
    </source>
</evidence>
<feature type="domain" description="NR LBD" evidence="14">
    <location>
        <begin position="244"/>
        <end position="523"/>
    </location>
</feature>
<dbReference type="SMART" id="SM00399">
    <property type="entry name" value="ZnF_C4"/>
    <property type="match status" value="1"/>
</dbReference>
<comment type="subcellular location">
    <subcellularLocation>
        <location evidence="1 11">Nucleus</location>
    </subcellularLocation>
</comment>
<dbReference type="InterPro" id="IPR035500">
    <property type="entry name" value="NHR-like_dom_sf"/>
</dbReference>
<feature type="region of interest" description="Disordered" evidence="12">
    <location>
        <begin position="55"/>
        <end position="93"/>
    </location>
</feature>
<keyword evidence="3 11" id="KW-0479">Metal-binding</keyword>
<dbReference type="CDD" id="cd06960">
    <property type="entry name" value="NR_DBD_HNF4A"/>
    <property type="match status" value="1"/>
</dbReference>
<feature type="compositionally biased region" description="Low complexity" evidence="12">
    <location>
        <begin position="67"/>
        <end position="81"/>
    </location>
</feature>
<evidence type="ECO:0000256" key="7">
    <source>
        <dbReference type="ARBA" id="ARBA00023125"/>
    </source>
</evidence>
<protein>
    <submittedName>
        <fullName evidence="16">NR LBD domain-containing protein</fullName>
    </submittedName>
</protein>
<keyword evidence="10 11" id="KW-0539">Nucleus</keyword>
<evidence type="ECO:0000259" key="13">
    <source>
        <dbReference type="PROSITE" id="PS51030"/>
    </source>
</evidence>
<keyword evidence="7 11" id="KW-0238">DNA-binding</keyword>
<dbReference type="PROSITE" id="PS51030">
    <property type="entry name" value="NUCLEAR_REC_DBD_2"/>
    <property type="match status" value="1"/>
</dbReference>
<evidence type="ECO:0000256" key="8">
    <source>
        <dbReference type="ARBA" id="ARBA00023163"/>
    </source>
</evidence>
<evidence type="ECO:0000313" key="15">
    <source>
        <dbReference type="Proteomes" id="UP000887540"/>
    </source>
</evidence>
<dbReference type="PROSITE" id="PS00031">
    <property type="entry name" value="NUCLEAR_REC_DBD_1"/>
    <property type="match status" value="1"/>
</dbReference>
<evidence type="ECO:0000256" key="4">
    <source>
        <dbReference type="ARBA" id="ARBA00022771"/>
    </source>
</evidence>
<dbReference type="PANTHER" id="PTHR47630">
    <property type="entry name" value="NUCLEAR HORMONE RECEPTOR FAMILY-RELATED-RELATED"/>
    <property type="match status" value="1"/>
</dbReference>
<name>A0A914DX55_9BILA</name>
<dbReference type="InterPro" id="IPR001628">
    <property type="entry name" value="Znf_hrmn_rcpt"/>
</dbReference>
<evidence type="ECO:0000256" key="3">
    <source>
        <dbReference type="ARBA" id="ARBA00022723"/>
    </source>
</evidence>
<reference evidence="16" key="1">
    <citation type="submission" date="2022-11" db="UniProtKB">
        <authorList>
            <consortium name="WormBaseParasite"/>
        </authorList>
    </citation>
    <scope>IDENTIFICATION</scope>
</reference>
<dbReference type="PRINTS" id="PR00047">
    <property type="entry name" value="STROIDFINGER"/>
</dbReference>
<dbReference type="GO" id="GO:0008270">
    <property type="term" value="F:zinc ion binding"/>
    <property type="evidence" value="ECO:0007669"/>
    <property type="project" value="UniProtKB-KW"/>
</dbReference>
<dbReference type="PANTHER" id="PTHR47630:SF4">
    <property type="entry name" value="NUCLEAR HORMONE RECEPTOR FAMILY MEMBER NHR-62"/>
    <property type="match status" value="1"/>
</dbReference>
<feature type="compositionally biased region" description="Polar residues" evidence="12">
    <location>
        <begin position="55"/>
        <end position="66"/>
    </location>
</feature>
<keyword evidence="8 11" id="KW-0804">Transcription</keyword>
<evidence type="ECO:0000256" key="1">
    <source>
        <dbReference type="ARBA" id="ARBA00004123"/>
    </source>
</evidence>
<evidence type="ECO:0000256" key="5">
    <source>
        <dbReference type="ARBA" id="ARBA00022833"/>
    </source>
</evidence>
<dbReference type="InterPro" id="IPR000536">
    <property type="entry name" value="Nucl_hrmn_rcpt_lig-bd"/>
</dbReference>
<dbReference type="InterPro" id="IPR049636">
    <property type="entry name" value="HNF4-like_DBD"/>
</dbReference>
<keyword evidence="15" id="KW-1185">Reference proteome</keyword>
<keyword evidence="4 11" id="KW-0863">Zinc-finger</keyword>
<sequence>MTSFRKPSSPPFQIDSLPQTTQMERPNSTEDAVIPEDIRIVSAASLAAQQGNLRRLASSNYPNGDDSSSSVRAPSSTSSSSEPVIEDRLSPGARKIKGPSAALLTNYDCAVCGDKSGGKHYGVYTCNGCKGFFRRSVWYNRQYVCRFDGHCPIRKEHRNICRACRLKLCFLVGMNPKAVQSEREKVGPTASEIDPEDEASGGMSQTVTNSMEVQTDAVWLEADRPILGHANTNNKVNAIFFDEELTKIGQQLVSIHSTVVGRYDESPSTSAINRQPFENIPFERAFYEPTLVSPRAKLTPTGLRRATVKDVLDDWRRCFVLYSDWMRLLPDFCQLSHEDQIILAKNRFSIFHWWICGNWSAESGRDGVVYGNGAYFPRGSHIQCVPDINNVANKMVTSYVAPLRELQLTDVERCCFLVIALFNDGYVSDLSQISIEGKDQIRNSRDKYIRVLYNHILFQIIQNQSSNNKQENPYMQIRAHSDAGLRMARILLLNSSLTTLVCLSSNQGQLGDVLHVVDWEVNS</sequence>
<keyword evidence="6 11" id="KW-0805">Transcription regulation</keyword>
<dbReference type="CDD" id="cd06157">
    <property type="entry name" value="NR_LBD"/>
    <property type="match status" value="1"/>
</dbReference>
<keyword evidence="9 11" id="KW-0675">Receptor</keyword>